<dbReference type="Pfam" id="PF01554">
    <property type="entry name" value="MatE"/>
    <property type="match status" value="2"/>
</dbReference>
<dbReference type="GO" id="GO:0042910">
    <property type="term" value="F:xenobiotic transmembrane transporter activity"/>
    <property type="evidence" value="ECO:0007669"/>
    <property type="project" value="InterPro"/>
</dbReference>
<dbReference type="GO" id="GO:0015297">
    <property type="term" value="F:antiporter activity"/>
    <property type="evidence" value="ECO:0007669"/>
    <property type="project" value="UniProtKB-KW"/>
</dbReference>
<dbReference type="GO" id="GO:0006811">
    <property type="term" value="P:monoatomic ion transport"/>
    <property type="evidence" value="ECO:0007669"/>
    <property type="project" value="UniProtKB-KW"/>
</dbReference>
<dbReference type="PANTHER" id="PTHR43298">
    <property type="entry name" value="MULTIDRUG RESISTANCE PROTEIN NORM-RELATED"/>
    <property type="match status" value="1"/>
</dbReference>
<dbReference type="Proteomes" id="UP001567571">
    <property type="component" value="Unassembled WGS sequence"/>
</dbReference>
<proteinExistence type="predicted"/>
<protein>
    <recommendedName>
        <fullName evidence="9">Multidrug-efflux transporter</fullName>
    </recommendedName>
</protein>
<dbReference type="PIRSF" id="PIRSF006603">
    <property type="entry name" value="DinF"/>
    <property type="match status" value="1"/>
</dbReference>
<keyword evidence="5 11" id="KW-0812">Transmembrane</keyword>
<evidence type="ECO:0000256" key="2">
    <source>
        <dbReference type="ARBA" id="ARBA00022448"/>
    </source>
</evidence>
<evidence type="ECO:0000256" key="7">
    <source>
        <dbReference type="ARBA" id="ARBA00023065"/>
    </source>
</evidence>
<dbReference type="CDD" id="cd13142">
    <property type="entry name" value="MATE_like_12"/>
    <property type="match status" value="1"/>
</dbReference>
<dbReference type="NCBIfam" id="TIGR00797">
    <property type="entry name" value="matE"/>
    <property type="match status" value="1"/>
</dbReference>
<keyword evidence="15" id="KW-1185">Reference proteome</keyword>
<feature type="transmembrane region" description="Helical" evidence="11">
    <location>
        <begin position="109"/>
        <end position="127"/>
    </location>
</feature>
<evidence type="ECO:0000256" key="5">
    <source>
        <dbReference type="ARBA" id="ARBA00022692"/>
    </source>
</evidence>
<keyword evidence="6 11" id="KW-1133">Transmembrane helix</keyword>
<keyword evidence="8 11" id="KW-0472">Membrane</keyword>
<comment type="subcellular location">
    <subcellularLocation>
        <location evidence="1">Cell membrane</location>
        <topology evidence="1">Multi-pass membrane protein</topology>
    </subcellularLocation>
</comment>
<feature type="transmembrane region" description="Helical" evidence="11">
    <location>
        <begin position="28"/>
        <end position="48"/>
    </location>
</feature>
<dbReference type="Proteomes" id="UP001501425">
    <property type="component" value="Unassembled WGS sequence"/>
</dbReference>
<feature type="transmembrane region" description="Helical" evidence="11">
    <location>
        <begin position="441"/>
        <end position="460"/>
    </location>
</feature>
<evidence type="ECO:0000256" key="9">
    <source>
        <dbReference type="ARBA" id="ARBA00031636"/>
    </source>
</evidence>
<feature type="transmembrane region" description="Helical" evidence="11">
    <location>
        <begin position="332"/>
        <end position="352"/>
    </location>
</feature>
<keyword evidence="4" id="KW-1003">Cell membrane</keyword>
<organism evidence="12 14">
    <name type="scientific">Halorubrum ejinorense</name>
    <dbReference type="NCBI Taxonomy" id="425309"/>
    <lineage>
        <taxon>Archaea</taxon>
        <taxon>Methanobacteriati</taxon>
        <taxon>Methanobacteriota</taxon>
        <taxon>Stenosarchaea group</taxon>
        <taxon>Halobacteria</taxon>
        <taxon>Halobacteriales</taxon>
        <taxon>Haloferacaceae</taxon>
        <taxon>Halorubrum</taxon>
    </lineage>
</organism>
<dbReference type="AlphaFoldDB" id="A0AAV3SW79"/>
<evidence type="ECO:0000256" key="11">
    <source>
        <dbReference type="SAM" id="Phobius"/>
    </source>
</evidence>
<feature type="transmembrane region" description="Helical" evidence="11">
    <location>
        <begin position="147"/>
        <end position="167"/>
    </location>
</feature>
<keyword evidence="3" id="KW-0050">Antiport</keyword>
<dbReference type="EMBL" id="JBEDNW010000002">
    <property type="protein sequence ID" value="MEZ3166454.1"/>
    <property type="molecule type" value="Genomic_DNA"/>
</dbReference>
<dbReference type="EMBL" id="BAAADQ010000015">
    <property type="protein sequence ID" value="GAA0552162.1"/>
    <property type="molecule type" value="Genomic_DNA"/>
</dbReference>
<evidence type="ECO:0000313" key="12">
    <source>
        <dbReference type="EMBL" id="GAA0552162.1"/>
    </source>
</evidence>
<feature type="transmembrane region" description="Helical" evidence="11">
    <location>
        <begin position="401"/>
        <end position="421"/>
    </location>
</feature>
<dbReference type="InterPro" id="IPR002528">
    <property type="entry name" value="MATE_fam"/>
</dbReference>
<dbReference type="PANTHER" id="PTHR43298:SF2">
    <property type="entry name" value="FMN_FAD EXPORTER YEEO-RELATED"/>
    <property type="match status" value="1"/>
</dbReference>
<feature type="compositionally biased region" description="Acidic residues" evidence="10">
    <location>
        <begin position="474"/>
        <end position="484"/>
    </location>
</feature>
<reference evidence="12" key="1">
    <citation type="journal article" date="2014" name="Int. J. Syst. Evol. Microbiol.">
        <title>Complete genome sequence of Corynebacterium casei LMG S-19264T (=DSM 44701T), isolated from a smear-ripened cheese.</title>
        <authorList>
            <consortium name="US DOE Joint Genome Institute (JGI-PGF)"/>
            <person name="Walter F."/>
            <person name="Albersmeier A."/>
            <person name="Kalinowski J."/>
            <person name="Ruckert C."/>
        </authorList>
    </citation>
    <scope>NUCLEOTIDE SEQUENCE</scope>
    <source>
        <strain evidence="12">JCM 14265</strain>
    </source>
</reference>
<keyword evidence="2" id="KW-0813">Transport</keyword>
<feature type="region of interest" description="Disordered" evidence="10">
    <location>
        <begin position="471"/>
        <end position="518"/>
    </location>
</feature>
<dbReference type="InterPro" id="IPR048279">
    <property type="entry name" value="MdtK-like"/>
</dbReference>
<gene>
    <name evidence="13" type="ORF">ABNG02_03820</name>
    <name evidence="12" type="ORF">GCM10008994_28910</name>
</gene>
<evidence type="ECO:0000313" key="14">
    <source>
        <dbReference type="Proteomes" id="UP001501425"/>
    </source>
</evidence>
<keyword evidence="7" id="KW-0406">Ion transport</keyword>
<feature type="transmembrane region" description="Helical" evidence="11">
    <location>
        <begin position="372"/>
        <end position="389"/>
    </location>
</feature>
<evidence type="ECO:0000256" key="4">
    <source>
        <dbReference type="ARBA" id="ARBA00022475"/>
    </source>
</evidence>
<feature type="transmembrane region" description="Helical" evidence="11">
    <location>
        <begin position="179"/>
        <end position="199"/>
    </location>
</feature>
<evidence type="ECO:0000313" key="13">
    <source>
        <dbReference type="EMBL" id="MEZ3166454.1"/>
    </source>
</evidence>
<evidence type="ECO:0000256" key="1">
    <source>
        <dbReference type="ARBA" id="ARBA00004651"/>
    </source>
</evidence>
<dbReference type="InterPro" id="IPR050222">
    <property type="entry name" value="MATE_MdtK"/>
</dbReference>
<evidence type="ECO:0000256" key="10">
    <source>
        <dbReference type="SAM" id="MobiDB-lite"/>
    </source>
</evidence>
<reference evidence="13 15" key="3">
    <citation type="submission" date="2024-06" db="EMBL/GenBank/DDBJ databases">
        <title>Halorubrum miltondacostae sp. nov., a potential PHA producer isolated from an inland solar saltern in Rio Maior, Portugal.</title>
        <authorList>
            <person name="Albuquerque L."/>
            <person name="Viver T."/>
            <person name="Barroso C."/>
            <person name="Claudino R."/>
            <person name="Galvan M."/>
            <person name="Simoes G."/>
            <person name="Lobo Da Cunha A."/>
            <person name="Egas C."/>
        </authorList>
    </citation>
    <scope>NUCLEOTIDE SEQUENCE [LARGE SCALE GENOMIC DNA]</scope>
    <source>
        <strain evidence="13 15">DSM 18646</strain>
    </source>
</reference>
<comment type="caution">
    <text evidence="12">The sequence shown here is derived from an EMBL/GenBank/DDBJ whole genome shotgun (WGS) entry which is preliminary data.</text>
</comment>
<evidence type="ECO:0000256" key="3">
    <source>
        <dbReference type="ARBA" id="ARBA00022449"/>
    </source>
</evidence>
<evidence type="ECO:0000256" key="6">
    <source>
        <dbReference type="ARBA" id="ARBA00022989"/>
    </source>
</evidence>
<accession>A0AAV3SW79</accession>
<reference evidence="12" key="2">
    <citation type="submission" date="2023-12" db="EMBL/GenBank/DDBJ databases">
        <authorList>
            <person name="Sun Q."/>
            <person name="Inoue M."/>
        </authorList>
    </citation>
    <scope>NUCLEOTIDE SEQUENCE</scope>
    <source>
        <strain evidence="12">JCM 14265</strain>
    </source>
</reference>
<sequence>MSLRERVGSLFKSQSELDLTDGSIPWSLFFLSLPIVITNLLQVGYNLADTFWLGRYSTEALAAISLGFPLVYLFISLGLGLTVAGSVLVAQHTGAEQSERAEYAASQTVAFTLLAGVGLGALGFQFVADLLNVFEAEPAVLGLATEYMEVISLGLPFLFGFTVFIALMRGAGDTVTPMLVMFGTVVLNVALDPLLIFGVGPLPELGVEGAAIATVFSRGSAMVVGLWIMLRGAHGIQIHPRQMVPDLGYSRKLLRIGVPASIENTGRAVSINAVLVIVTLFSTPVVAGFGVGVRVFSMIFMPAIAIDRGVEAMTGQNIGAGREDRVVATNRFAAKTSFVLLSLLGVVTFAFAPDIIAVFDDSPAVVAEGASFLRWIAPTFGFVGVLRAYSGGFRGAGKTLTAAAIAVVLFGFIRLPIAYVASQGLVPTDAWFFGSPSPTGIWFAFAVSGVVAAVVAAGWFESGGWRGSALTDGADADATDESGNGEDAGGTAAVGDDSTTAGDEPTPAADESTTTGDD</sequence>
<dbReference type="RefSeq" id="WP_343780324.1">
    <property type="nucleotide sequence ID" value="NZ_BAAADQ010000015.1"/>
</dbReference>
<feature type="transmembrane region" description="Helical" evidence="11">
    <location>
        <begin position="60"/>
        <end position="89"/>
    </location>
</feature>
<evidence type="ECO:0000256" key="8">
    <source>
        <dbReference type="ARBA" id="ARBA00023136"/>
    </source>
</evidence>
<name>A0AAV3SW79_9EURY</name>
<evidence type="ECO:0000313" key="15">
    <source>
        <dbReference type="Proteomes" id="UP001567571"/>
    </source>
</evidence>
<dbReference type="GO" id="GO:0005886">
    <property type="term" value="C:plasma membrane"/>
    <property type="evidence" value="ECO:0007669"/>
    <property type="project" value="UniProtKB-SubCell"/>
</dbReference>